<dbReference type="GeneID" id="38112402"/>
<feature type="compositionally biased region" description="Acidic residues" evidence="1">
    <location>
        <begin position="39"/>
        <end position="54"/>
    </location>
</feature>
<feature type="region of interest" description="Disordered" evidence="1">
    <location>
        <begin position="1"/>
        <end position="67"/>
    </location>
</feature>
<dbReference type="RefSeq" id="XP_026607211.1">
    <property type="nucleotide sequence ID" value="XM_026744048.1"/>
</dbReference>
<evidence type="ECO:0000256" key="2">
    <source>
        <dbReference type="SAM" id="Phobius"/>
    </source>
</evidence>
<evidence type="ECO:0000313" key="4">
    <source>
        <dbReference type="Proteomes" id="UP000256690"/>
    </source>
</evidence>
<comment type="caution">
    <text evidence="3">The sequence shown here is derived from an EMBL/GenBank/DDBJ whole genome shotgun (WGS) entry which is preliminary data.</text>
</comment>
<keyword evidence="4" id="KW-1185">Reference proteome</keyword>
<dbReference type="Proteomes" id="UP000256690">
    <property type="component" value="Unassembled WGS sequence"/>
</dbReference>
<dbReference type="EMBL" id="PVWQ01000002">
    <property type="protein sequence ID" value="RDW90257.1"/>
    <property type="molecule type" value="Genomic_DNA"/>
</dbReference>
<keyword evidence="2" id="KW-1133">Transmembrane helix</keyword>
<name>A0A3D8SVB2_9EURO</name>
<proteinExistence type="predicted"/>
<dbReference type="AlphaFoldDB" id="A0A3D8SVB2"/>
<keyword evidence="2" id="KW-0812">Transmembrane</keyword>
<evidence type="ECO:0000313" key="3">
    <source>
        <dbReference type="EMBL" id="RDW90257.1"/>
    </source>
</evidence>
<feature type="transmembrane region" description="Helical" evidence="2">
    <location>
        <begin position="126"/>
        <end position="154"/>
    </location>
</feature>
<organism evidence="3 4">
    <name type="scientific">Aspergillus mulundensis</name>
    <dbReference type="NCBI Taxonomy" id="1810919"/>
    <lineage>
        <taxon>Eukaryota</taxon>
        <taxon>Fungi</taxon>
        <taxon>Dikarya</taxon>
        <taxon>Ascomycota</taxon>
        <taxon>Pezizomycotina</taxon>
        <taxon>Eurotiomycetes</taxon>
        <taxon>Eurotiomycetidae</taxon>
        <taxon>Eurotiales</taxon>
        <taxon>Aspergillaceae</taxon>
        <taxon>Aspergillus</taxon>
        <taxon>Aspergillus subgen. Nidulantes</taxon>
    </lineage>
</organism>
<gene>
    <name evidence="3" type="ORF">DSM5745_02032</name>
</gene>
<reference evidence="3 4" key="1">
    <citation type="journal article" date="2018" name="IMA Fungus">
        <title>IMA Genome-F 9: Draft genome sequence of Annulohypoxylon stygium, Aspergillus mulundensis, Berkeleyomyces basicola (syn. Thielaviopsis basicola), Ceratocystis smalleyi, two Cercospora beticola strains, Coleophoma cylindrospora, Fusarium fracticaudum, Phialophora cf. hyalina, and Morchella septimelata.</title>
        <authorList>
            <person name="Wingfield B.D."/>
            <person name="Bills G.F."/>
            <person name="Dong Y."/>
            <person name="Huang W."/>
            <person name="Nel W.J."/>
            <person name="Swalarsk-Parry B.S."/>
            <person name="Vaghefi N."/>
            <person name="Wilken P.M."/>
            <person name="An Z."/>
            <person name="de Beer Z.W."/>
            <person name="De Vos L."/>
            <person name="Chen L."/>
            <person name="Duong T.A."/>
            <person name="Gao Y."/>
            <person name="Hammerbacher A."/>
            <person name="Kikkert J.R."/>
            <person name="Li Y."/>
            <person name="Li H."/>
            <person name="Li K."/>
            <person name="Li Q."/>
            <person name="Liu X."/>
            <person name="Ma X."/>
            <person name="Naidoo K."/>
            <person name="Pethybridge S.J."/>
            <person name="Sun J."/>
            <person name="Steenkamp E.T."/>
            <person name="van der Nest M.A."/>
            <person name="van Wyk S."/>
            <person name="Wingfield M.J."/>
            <person name="Xiong C."/>
            <person name="Yue Q."/>
            <person name="Zhang X."/>
        </authorList>
    </citation>
    <scope>NUCLEOTIDE SEQUENCE [LARGE SCALE GENOMIC DNA]</scope>
    <source>
        <strain evidence="3 4">DSM 5745</strain>
    </source>
</reference>
<evidence type="ECO:0000256" key="1">
    <source>
        <dbReference type="SAM" id="MobiDB-lite"/>
    </source>
</evidence>
<protein>
    <submittedName>
        <fullName evidence="3">Uncharacterized protein</fullName>
    </submittedName>
</protein>
<feature type="compositionally biased region" description="Polar residues" evidence="1">
    <location>
        <begin position="27"/>
        <end position="38"/>
    </location>
</feature>
<keyword evidence="2" id="KW-0472">Membrane</keyword>
<sequence>MNLRKLKLLPQSPSDSTPASLPCPTFPQEQRTKSPSTSTEEEEGWEEEDEEEEQSEHSADLDSNAPENMREAILQGVNDVKDMLGQILPFQEPIERGQGHRRDLGFVRPKPPNPWAVWRFGIETSIVAIVLVGAFIGVLVNLFYIGLIFGWLWAHYDWAGWDV</sequence>
<accession>A0A3D8SVB2</accession>